<evidence type="ECO:0000256" key="4">
    <source>
        <dbReference type="ARBA" id="ARBA00022679"/>
    </source>
</evidence>
<name>A0A1I6TBI9_9CAUL</name>
<dbReference type="GO" id="GO:0006355">
    <property type="term" value="P:regulation of DNA-templated transcription"/>
    <property type="evidence" value="ECO:0007669"/>
    <property type="project" value="InterPro"/>
</dbReference>
<accession>A0A1I6TBI9</accession>
<dbReference type="Pfam" id="PF00989">
    <property type="entry name" value="PAS"/>
    <property type="match status" value="1"/>
</dbReference>
<keyword evidence="9" id="KW-1133">Transmembrane helix</keyword>
<evidence type="ECO:0000256" key="2">
    <source>
        <dbReference type="ARBA" id="ARBA00012438"/>
    </source>
</evidence>
<dbReference type="SMART" id="SM00387">
    <property type="entry name" value="HATPase_c"/>
    <property type="match status" value="1"/>
</dbReference>
<dbReference type="SUPFAM" id="SSF55874">
    <property type="entry name" value="ATPase domain of HSP90 chaperone/DNA topoisomerase II/histidine kinase"/>
    <property type="match status" value="1"/>
</dbReference>
<keyword evidence="3" id="KW-0597">Phosphoprotein</keyword>
<feature type="domain" description="Histidine kinase" evidence="10">
    <location>
        <begin position="268"/>
        <end position="481"/>
    </location>
</feature>
<keyword evidence="9" id="KW-0812">Transmembrane</keyword>
<dbReference type="InterPro" id="IPR036890">
    <property type="entry name" value="HATPase_C_sf"/>
</dbReference>
<dbReference type="Proteomes" id="UP000198788">
    <property type="component" value="Unassembled WGS sequence"/>
</dbReference>
<dbReference type="PRINTS" id="PR00344">
    <property type="entry name" value="BCTRLSENSOR"/>
</dbReference>
<keyword evidence="4" id="KW-0808">Transferase</keyword>
<reference evidence="12" key="1">
    <citation type="submission" date="2016-10" db="EMBL/GenBank/DDBJ databases">
        <authorList>
            <person name="Varghese N."/>
            <person name="Submissions S."/>
        </authorList>
    </citation>
    <scope>NUCLEOTIDE SEQUENCE [LARGE SCALE GENOMIC DNA]</scope>
    <source>
        <strain evidence="12">CGMCC 1.10683</strain>
    </source>
</reference>
<feature type="transmembrane region" description="Helical" evidence="9">
    <location>
        <begin position="90"/>
        <end position="109"/>
    </location>
</feature>
<dbReference type="NCBIfam" id="TIGR00229">
    <property type="entry name" value="sensory_box"/>
    <property type="match status" value="1"/>
</dbReference>
<dbReference type="CDD" id="cd00082">
    <property type="entry name" value="HisKA"/>
    <property type="match status" value="1"/>
</dbReference>
<dbReference type="InterPro" id="IPR000014">
    <property type="entry name" value="PAS"/>
</dbReference>
<dbReference type="PROSITE" id="PS51257">
    <property type="entry name" value="PROKAR_LIPOPROTEIN"/>
    <property type="match status" value="1"/>
</dbReference>
<gene>
    <name evidence="11" type="ORF">SAMN05192570_3092</name>
</gene>
<dbReference type="InterPro" id="IPR003661">
    <property type="entry name" value="HisK_dim/P_dom"/>
</dbReference>
<dbReference type="GO" id="GO:0005524">
    <property type="term" value="F:ATP binding"/>
    <property type="evidence" value="ECO:0007669"/>
    <property type="project" value="UniProtKB-KW"/>
</dbReference>
<dbReference type="InterPro" id="IPR035965">
    <property type="entry name" value="PAS-like_dom_sf"/>
</dbReference>
<evidence type="ECO:0000313" key="11">
    <source>
        <dbReference type="EMBL" id="SFS86493.1"/>
    </source>
</evidence>
<dbReference type="SUPFAM" id="SSF47384">
    <property type="entry name" value="Homodimeric domain of signal transducing histidine kinase"/>
    <property type="match status" value="1"/>
</dbReference>
<evidence type="ECO:0000256" key="6">
    <source>
        <dbReference type="ARBA" id="ARBA00022777"/>
    </source>
</evidence>
<keyword evidence="12" id="KW-1185">Reference proteome</keyword>
<dbReference type="RefSeq" id="WP_245777283.1">
    <property type="nucleotide sequence ID" value="NZ_FOZV01000009.1"/>
</dbReference>
<keyword evidence="7" id="KW-0067">ATP-binding</keyword>
<dbReference type="PANTHER" id="PTHR43065:SF10">
    <property type="entry name" value="PEROXIDE STRESS-ACTIVATED HISTIDINE KINASE MAK3"/>
    <property type="match status" value="1"/>
</dbReference>
<dbReference type="Gene3D" id="3.30.565.10">
    <property type="entry name" value="Histidine kinase-like ATPase, C-terminal domain"/>
    <property type="match status" value="1"/>
</dbReference>
<keyword evidence="9" id="KW-0472">Membrane</keyword>
<dbReference type="InterPro" id="IPR004358">
    <property type="entry name" value="Sig_transdc_His_kin-like_C"/>
</dbReference>
<evidence type="ECO:0000256" key="7">
    <source>
        <dbReference type="ARBA" id="ARBA00022840"/>
    </source>
</evidence>
<dbReference type="EC" id="2.7.13.3" evidence="2"/>
<proteinExistence type="predicted"/>
<feature type="transmembrane region" description="Helical" evidence="9">
    <location>
        <begin position="20"/>
        <end position="39"/>
    </location>
</feature>
<dbReference type="STRING" id="871741.SAMN05192570_3092"/>
<dbReference type="Gene3D" id="3.30.450.20">
    <property type="entry name" value="PAS domain"/>
    <property type="match status" value="1"/>
</dbReference>
<dbReference type="PROSITE" id="PS50109">
    <property type="entry name" value="HIS_KIN"/>
    <property type="match status" value="1"/>
</dbReference>
<dbReference type="InterPro" id="IPR013767">
    <property type="entry name" value="PAS_fold"/>
</dbReference>
<keyword evidence="6 11" id="KW-0418">Kinase</keyword>
<dbReference type="Pfam" id="PF00512">
    <property type="entry name" value="HisKA"/>
    <property type="match status" value="1"/>
</dbReference>
<dbReference type="SUPFAM" id="SSF55785">
    <property type="entry name" value="PYP-like sensor domain (PAS domain)"/>
    <property type="match status" value="1"/>
</dbReference>
<dbReference type="Pfam" id="PF02518">
    <property type="entry name" value="HATPase_c"/>
    <property type="match status" value="1"/>
</dbReference>
<dbReference type="InterPro" id="IPR036097">
    <property type="entry name" value="HisK_dim/P_sf"/>
</dbReference>
<sequence>MRTALPRLITAMVDRSYRGWRGYGLAVVSVAACVVLRTALEPFGQFYYLPMVPAAVITALLSRPGPTGLAIALSIAVNVSIVPREGLTDTVVNAVLFLAVSWLLAELCWAQRRIHRRAGALARTLADRNAVLDTVLAAVPVVILDRAGRIRRLTPAAALLFGVTNTEAVGSPFSRLVEDFDLQALVSSPADGATEDAREWRGRRPDGQPLLLTLQAGVTADTAGGEDYAAVSVTDVTQARVATTRALELDAQLNRVWRLNSLGQMAATLAHELNQPLSAAASYMHASRRDIERTGPLGESAGRTLDLAKGEVLRAGGIIRRMRDLLTTGSAALELQRVSSMIEDLRPSLRLLGRDAGIEVRIDIDGRADTVLAERIQFQQAVINLVRNAIEAAACTHDPVVSISGRRTGDGYEISVEDNGPGIPANDLESVIRPMTTSKANGMGLGLSVTRTIVESHGGSLRLDRSALGGAAFSIRLPQEERAA</sequence>
<evidence type="ECO:0000256" key="8">
    <source>
        <dbReference type="ARBA" id="ARBA00023012"/>
    </source>
</evidence>
<dbReference type="Gene3D" id="1.10.287.130">
    <property type="match status" value="1"/>
</dbReference>
<dbReference type="PANTHER" id="PTHR43065">
    <property type="entry name" value="SENSOR HISTIDINE KINASE"/>
    <property type="match status" value="1"/>
</dbReference>
<dbReference type="InterPro" id="IPR005467">
    <property type="entry name" value="His_kinase_dom"/>
</dbReference>
<keyword evidence="8" id="KW-0902">Two-component regulatory system</keyword>
<comment type="catalytic activity">
    <reaction evidence="1">
        <text>ATP + protein L-histidine = ADP + protein N-phospho-L-histidine.</text>
        <dbReference type="EC" id="2.7.13.3"/>
    </reaction>
</comment>
<evidence type="ECO:0000259" key="10">
    <source>
        <dbReference type="PROSITE" id="PS50109"/>
    </source>
</evidence>
<dbReference type="SMART" id="SM00091">
    <property type="entry name" value="PAS"/>
    <property type="match status" value="1"/>
</dbReference>
<dbReference type="GO" id="GO:0000155">
    <property type="term" value="F:phosphorelay sensor kinase activity"/>
    <property type="evidence" value="ECO:0007669"/>
    <property type="project" value="InterPro"/>
</dbReference>
<evidence type="ECO:0000256" key="1">
    <source>
        <dbReference type="ARBA" id="ARBA00000085"/>
    </source>
</evidence>
<dbReference type="CDD" id="cd00130">
    <property type="entry name" value="PAS"/>
    <property type="match status" value="1"/>
</dbReference>
<dbReference type="InterPro" id="IPR003594">
    <property type="entry name" value="HATPase_dom"/>
</dbReference>
<keyword evidence="5" id="KW-0547">Nucleotide-binding</keyword>
<evidence type="ECO:0000256" key="3">
    <source>
        <dbReference type="ARBA" id="ARBA00022553"/>
    </source>
</evidence>
<evidence type="ECO:0000256" key="5">
    <source>
        <dbReference type="ARBA" id="ARBA00022741"/>
    </source>
</evidence>
<dbReference type="SMART" id="SM00388">
    <property type="entry name" value="HisKA"/>
    <property type="match status" value="1"/>
</dbReference>
<protein>
    <recommendedName>
        <fullName evidence="2">histidine kinase</fullName>
        <ecNumber evidence="2">2.7.13.3</ecNumber>
    </recommendedName>
</protein>
<evidence type="ECO:0000313" key="12">
    <source>
        <dbReference type="Proteomes" id="UP000198788"/>
    </source>
</evidence>
<dbReference type="AlphaFoldDB" id="A0A1I6TBI9"/>
<evidence type="ECO:0000256" key="9">
    <source>
        <dbReference type="SAM" id="Phobius"/>
    </source>
</evidence>
<organism evidence="11 12">
    <name type="scientific">Brevundimonas viscosa</name>
    <dbReference type="NCBI Taxonomy" id="871741"/>
    <lineage>
        <taxon>Bacteria</taxon>
        <taxon>Pseudomonadati</taxon>
        <taxon>Pseudomonadota</taxon>
        <taxon>Alphaproteobacteria</taxon>
        <taxon>Caulobacterales</taxon>
        <taxon>Caulobacteraceae</taxon>
        <taxon>Brevundimonas</taxon>
    </lineage>
</organism>
<dbReference type="EMBL" id="FOZV01000009">
    <property type="protein sequence ID" value="SFS86493.1"/>
    <property type="molecule type" value="Genomic_DNA"/>
</dbReference>